<proteinExistence type="predicted"/>
<dbReference type="SUPFAM" id="SSF48208">
    <property type="entry name" value="Six-hairpin glycosidases"/>
    <property type="match status" value="1"/>
</dbReference>
<dbReference type="InterPro" id="IPR035396">
    <property type="entry name" value="Bac_rhamnosid6H"/>
</dbReference>
<dbReference type="Proteomes" id="UP001164286">
    <property type="component" value="Unassembled WGS sequence"/>
</dbReference>
<organism evidence="2 3">
    <name type="scientific">Dioszegia hungarica</name>
    <dbReference type="NCBI Taxonomy" id="4972"/>
    <lineage>
        <taxon>Eukaryota</taxon>
        <taxon>Fungi</taxon>
        <taxon>Dikarya</taxon>
        <taxon>Basidiomycota</taxon>
        <taxon>Agaricomycotina</taxon>
        <taxon>Tremellomycetes</taxon>
        <taxon>Tremellales</taxon>
        <taxon>Bulleribasidiaceae</taxon>
        <taxon>Dioszegia</taxon>
    </lineage>
</organism>
<keyword evidence="2" id="KW-0378">Hydrolase</keyword>
<evidence type="ECO:0000259" key="1">
    <source>
        <dbReference type="Pfam" id="PF17389"/>
    </source>
</evidence>
<comment type="caution">
    <text evidence="2">The sequence shown here is derived from an EMBL/GenBank/DDBJ whole genome shotgun (WGS) entry which is preliminary data.</text>
</comment>
<gene>
    <name evidence="2" type="ORF">MKK02DRAFT_26737</name>
</gene>
<dbReference type="Gene3D" id="2.60.120.260">
    <property type="entry name" value="Galactose-binding domain-like"/>
    <property type="match status" value="1"/>
</dbReference>
<dbReference type="GO" id="GO:0005975">
    <property type="term" value="P:carbohydrate metabolic process"/>
    <property type="evidence" value="ECO:0007669"/>
    <property type="project" value="InterPro"/>
</dbReference>
<sequence length="789" mass="88656">MSVQQQIDALHRNWVWVKDWQDSSLDNTVGRLVTFTRKVHLDTIPQTAGIHCTADTRYKLIVNGTRVCIGPSRSSPERWLYDTIDLSPFLVSGDNTITFVVMRYFYATRAAMPFVRTGFAGLTLVGSVGAEDIGTGEMGSWEARVDIGTLFPIGLEDDVFLHINERTHLQKSAKVEISAYGLRLVNGELPPWRLHPRQIPLPEQTTVSIHTVRALQSSISQPSWEQLLQSGQPLTLPSTSSHSIDLQADCHSTAFTKWTFRASSPTTIRLKVTYSEGYELEPRRYPWLRTKADRLDSSGLILGPHDEVTLDVPAGETSYEPFWFRTFRLLRVELTCGPSDVALVSLKATQTNYPLSIKAAWSEPEDQFSGDIFDISIRTMRNCMFDAYSDCPFYEQLSYSGDSRSVGLFHYLLSGDDRLVRQTITSFAGSITPEGLTQSRYPSQVQQVIAGFSLYWVLQICDHMLYFGDVSFSKPLLPLVDGVLDFFDRHVDHLGLVSALPADVWQYVDWVTGYHETEEHPSKGVPTAGRKSNRHTYFSMLYAWTLQHAARLVRQVGRPQYALEYEQRSDALLVAIRRHCFDPKLRIFTDSTSDVPPDTPTPYSQHAQVFAVLCGAADPEDSARLLRTAFHPDTSLGKCSYVMMFYAFRAFAKAGIYDEMYADAWDPWRRMIGQNLSTWEEDDVRQRSDCHAWGSVPVYEYLSEVAGVQPLEPGFKAVLFAPRPSLSAALEAKVAVGADNAAHVSWGKGKAGDGTKARMTLDKAVRVVTRSADGQDHDHGVTKQVEVHY</sequence>
<dbReference type="PANTHER" id="PTHR34987:SF2">
    <property type="entry name" value="B, PUTATIVE (AFU_ORTHOLOGUE AFUA_7G05040)-RELATED"/>
    <property type="match status" value="1"/>
</dbReference>
<keyword evidence="2" id="KW-0326">Glycosidase</keyword>
<protein>
    <submittedName>
        <fullName evidence="2">Six-hairpin glycosidase-like protein</fullName>
    </submittedName>
</protein>
<feature type="domain" description="Alpha-L-rhamnosidase six-hairpin glycosidase" evidence="1">
    <location>
        <begin position="364"/>
        <end position="695"/>
    </location>
</feature>
<dbReference type="InterPro" id="IPR008928">
    <property type="entry name" value="6-hairpin_glycosidase_sf"/>
</dbReference>
<dbReference type="AlphaFoldDB" id="A0AA38HAH8"/>
<dbReference type="Gene3D" id="2.60.420.10">
    <property type="entry name" value="Maltose phosphorylase, domain 3"/>
    <property type="match status" value="1"/>
</dbReference>
<keyword evidence="3" id="KW-1185">Reference proteome</keyword>
<dbReference type="GO" id="GO:0016798">
    <property type="term" value="F:hydrolase activity, acting on glycosyl bonds"/>
    <property type="evidence" value="ECO:0007669"/>
    <property type="project" value="UniProtKB-KW"/>
</dbReference>
<dbReference type="RefSeq" id="XP_052946785.1">
    <property type="nucleotide sequence ID" value="XM_053087249.1"/>
</dbReference>
<accession>A0AA38HAH8</accession>
<dbReference type="Gene3D" id="1.50.10.10">
    <property type="match status" value="1"/>
</dbReference>
<evidence type="ECO:0000313" key="3">
    <source>
        <dbReference type="Proteomes" id="UP001164286"/>
    </source>
</evidence>
<dbReference type="InterPro" id="IPR012341">
    <property type="entry name" value="6hp_glycosidase-like_sf"/>
</dbReference>
<dbReference type="EMBL" id="JAKWFO010000005">
    <property type="protein sequence ID" value="KAI9637008.1"/>
    <property type="molecule type" value="Genomic_DNA"/>
</dbReference>
<evidence type="ECO:0000313" key="2">
    <source>
        <dbReference type="EMBL" id="KAI9637008.1"/>
    </source>
</evidence>
<name>A0AA38HAH8_9TREE</name>
<dbReference type="Pfam" id="PF17389">
    <property type="entry name" value="Bac_rhamnosid6H"/>
    <property type="match status" value="1"/>
</dbReference>
<dbReference type="GeneID" id="77726450"/>
<reference evidence="2" key="1">
    <citation type="journal article" date="2022" name="G3 (Bethesda)">
        <title>High quality genome of the basidiomycete yeast Dioszegia hungarica PDD-24b-2 isolated from cloud water.</title>
        <authorList>
            <person name="Jarrige D."/>
            <person name="Haridas S."/>
            <person name="Bleykasten-Grosshans C."/>
            <person name="Joly M."/>
            <person name="Nadalig T."/>
            <person name="Sancelme M."/>
            <person name="Vuilleumier S."/>
            <person name="Grigoriev I.V."/>
            <person name="Amato P."/>
            <person name="Bringel F."/>
        </authorList>
    </citation>
    <scope>NUCLEOTIDE SEQUENCE</scope>
    <source>
        <strain evidence="2">PDD-24b-2</strain>
    </source>
</reference>
<dbReference type="PANTHER" id="PTHR34987">
    <property type="entry name" value="C, PUTATIVE (AFU_ORTHOLOGUE AFUA_3G02880)-RELATED"/>
    <property type="match status" value="1"/>
</dbReference>